<proteinExistence type="inferred from homology"/>
<evidence type="ECO:0000256" key="9">
    <source>
        <dbReference type="ARBA" id="ARBA00023268"/>
    </source>
</evidence>
<evidence type="ECO:0000256" key="3">
    <source>
        <dbReference type="ARBA" id="ARBA00022630"/>
    </source>
</evidence>
<dbReference type="InterPro" id="IPR029063">
    <property type="entry name" value="SAM-dependent_MTases_sf"/>
</dbReference>
<keyword evidence="4 10" id="KW-0808">Transferase</keyword>
<dbReference type="EMBL" id="CP085083">
    <property type="protein sequence ID" value="WDZ51720.1"/>
    <property type="molecule type" value="Genomic_DNA"/>
</dbReference>
<evidence type="ECO:0000256" key="4">
    <source>
        <dbReference type="ARBA" id="ARBA00022679"/>
    </source>
</evidence>
<dbReference type="InterPro" id="IPR047785">
    <property type="entry name" value="tRNA_MNMC2"/>
</dbReference>
<dbReference type="PANTHER" id="PTHR13847">
    <property type="entry name" value="SARCOSINE DEHYDROGENASE-RELATED"/>
    <property type="match status" value="1"/>
</dbReference>
<dbReference type="Pfam" id="PF01266">
    <property type="entry name" value="DAO"/>
    <property type="match status" value="1"/>
</dbReference>
<dbReference type="InterPro" id="IPR036188">
    <property type="entry name" value="FAD/NAD-bd_sf"/>
</dbReference>
<organism evidence="14 15">
    <name type="scientific">Acinetobacter vivianii</name>
    <dbReference type="NCBI Taxonomy" id="1776742"/>
    <lineage>
        <taxon>Bacteria</taxon>
        <taxon>Pseudomonadati</taxon>
        <taxon>Pseudomonadota</taxon>
        <taxon>Gammaproteobacteria</taxon>
        <taxon>Moraxellales</taxon>
        <taxon>Moraxellaceae</taxon>
        <taxon>Acinetobacter</taxon>
    </lineage>
</organism>
<evidence type="ECO:0000313" key="15">
    <source>
        <dbReference type="Proteomes" id="UP001199528"/>
    </source>
</evidence>
<dbReference type="InterPro" id="IPR006076">
    <property type="entry name" value="FAD-dep_OxRdtase"/>
</dbReference>
<sequence length="637" mass="71455">MSLSSKLQTADLDWELVDGIEVPISKQFGDVYFSKDNGLLETRHVFLNGNDLTERLSQLHDYQYFCVGETGFGTGLNILTLWQLWQQVRPDNHSHLHAISVEKFPLSKADLIRALNVWPELQPLAEQLIQQYPLPIAGCHRLSFPEQRFSIDLWLGDAQDIFPVIPKTQAVNAWFLDGFAPSCNPDMWQENVLNHIVRLSEFGTTFASFSVAGVLKRGLKQHGIQISRPRGFGHKREMLKAIWQDTVAPETGSMDSEQSDTTSQPETKTTIEHTGPRQIAIIGAGIAGLSSAWAFAQRGHQVTVYEQNEPLSGASGNPLALLNPKLCPIDQASEHLMTLSWQHALNFYTRFNAFRPIQVQQLALKNADELLALAAQYPEGVLSAQSEQQQFPKTDLPSLTLHHAGAVSPHQLRDEILQHPNITIKTARISRLNSLETQTELWQDQQRIATADHVIVCCAKQSAELFENYPVLKPIRGQVSWVENSQQPLALDQAYSYGGYCMQLDASRLILGASFYPNRDDADVLTEDHVHNYELIHSVFPKYAQQLPAVENWQGRAAVRAQSLDYFPLVGKVHNHEQNYSFAGLGSKGFLFAPLCSEILAALILGELCPVPQQLLDKLNPQRFQKKVKAKKPYYSG</sequence>
<dbReference type="AlphaFoldDB" id="A0AAJ6NJX5"/>
<feature type="region of interest" description="tRNA (mnm(5)s(2)U34)-methyltransferase" evidence="10">
    <location>
        <begin position="1"/>
        <end position="244"/>
    </location>
</feature>
<dbReference type="Gene3D" id="3.30.9.10">
    <property type="entry name" value="D-Amino Acid Oxidase, subunit A, domain 2"/>
    <property type="match status" value="1"/>
</dbReference>
<keyword evidence="7 10" id="KW-0274">FAD</keyword>
<evidence type="ECO:0000256" key="7">
    <source>
        <dbReference type="ARBA" id="ARBA00022827"/>
    </source>
</evidence>
<dbReference type="HAMAP" id="MF_01102">
    <property type="entry name" value="MnmC"/>
    <property type="match status" value="1"/>
</dbReference>
<evidence type="ECO:0000256" key="11">
    <source>
        <dbReference type="SAM" id="MobiDB-lite"/>
    </source>
</evidence>
<reference evidence="14" key="2">
    <citation type="submission" date="2023-02" db="EMBL/GenBank/DDBJ databases">
        <authorList>
            <person name="Huang Y."/>
            <person name="Zhang Y."/>
            <person name="Zhang T."/>
            <person name="Wang J."/>
        </authorList>
    </citation>
    <scope>NUCLEOTIDE SEQUENCE</scope>
    <source>
        <strain evidence="14">KJ-1</strain>
    </source>
</reference>
<evidence type="ECO:0000256" key="5">
    <source>
        <dbReference type="ARBA" id="ARBA00022691"/>
    </source>
</evidence>
<dbReference type="SUPFAM" id="SSF51971">
    <property type="entry name" value="Nucleotide-binding domain"/>
    <property type="match status" value="1"/>
</dbReference>
<comment type="function">
    <text evidence="10">Catalyzes the last two steps in the biosynthesis of 5-methylaminomethyl-2-thiouridine (mnm(5)s(2)U) at the wobble position (U34) in tRNA. Catalyzes the FAD-dependent demodification of cmnm(5)s(2)U34 to nm(5)s(2)U34, followed by the transfer of a methyl group from S-adenosyl-L-methionine to nm(5)s(2)U34, to form mnm(5)s(2)U34.</text>
</comment>
<dbReference type="Gene3D" id="3.50.50.60">
    <property type="entry name" value="FAD/NAD(P)-binding domain"/>
    <property type="match status" value="1"/>
</dbReference>
<dbReference type="EC" id="2.1.1.61" evidence="10"/>
<gene>
    <name evidence="10 14" type="primary">mnmC</name>
    <name evidence="14" type="ORF">LF296_02675</name>
</gene>
<keyword evidence="1 10" id="KW-0963">Cytoplasm</keyword>
<dbReference type="RefSeq" id="WP_272655417.1">
    <property type="nucleotide sequence ID" value="NZ_CP085083.1"/>
</dbReference>
<keyword evidence="2 10" id="KW-0489">Methyltransferase</keyword>
<evidence type="ECO:0000313" key="14">
    <source>
        <dbReference type="EMBL" id="WDZ51720.1"/>
    </source>
</evidence>
<dbReference type="PANTHER" id="PTHR13847:SF283">
    <property type="entry name" value="TRNA 5-METHYLAMINOMETHYL-2-THIOURIDINE BIOSYNTHESIS BIFUNCTIONAL PROTEIN MNMC"/>
    <property type="match status" value="1"/>
</dbReference>
<dbReference type="GO" id="GO:0016645">
    <property type="term" value="F:oxidoreductase activity, acting on the CH-NH group of donors"/>
    <property type="evidence" value="ECO:0007669"/>
    <property type="project" value="InterPro"/>
</dbReference>
<keyword evidence="6 10" id="KW-0819">tRNA processing</keyword>
<keyword evidence="3 10" id="KW-0285">Flavoprotein</keyword>
<feature type="region of interest" description="FAD-dependent cmnm(5)s(2)U34 oxidoreductase" evidence="10">
    <location>
        <begin position="282"/>
        <end position="637"/>
    </location>
</feature>
<keyword evidence="9 10" id="KW-0511">Multifunctional enzyme</keyword>
<dbReference type="GO" id="GO:0002097">
    <property type="term" value="P:tRNA wobble base modification"/>
    <property type="evidence" value="ECO:0007669"/>
    <property type="project" value="UniProtKB-UniRule"/>
</dbReference>
<dbReference type="GO" id="GO:0005737">
    <property type="term" value="C:cytoplasm"/>
    <property type="evidence" value="ECO:0007669"/>
    <property type="project" value="UniProtKB-SubCell"/>
</dbReference>
<dbReference type="GO" id="GO:0032259">
    <property type="term" value="P:methylation"/>
    <property type="evidence" value="ECO:0007669"/>
    <property type="project" value="UniProtKB-KW"/>
</dbReference>
<evidence type="ECO:0000256" key="6">
    <source>
        <dbReference type="ARBA" id="ARBA00022694"/>
    </source>
</evidence>
<feature type="domain" description="FAD dependent oxidoreductase" evidence="12">
    <location>
        <begin position="279"/>
        <end position="603"/>
    </location>
</feature>
<accession>A0AAJ6NJX5</accession>
<dbReference type="NCBIfam" id="NF033855">
    <property type="entry name" value="tRNA_MNMC2"/>
    <property type="match status" value="1"/>
</dbReference>
<keyword evidence="8 10" id="KW-0560">Oxidoreductase</keyword>
<dbReference type="Proteomes" id="UP001199528">
    <property type="component" value="Chromosome"/>
</dbReference>
<feature type="region of interest" description="Disordered" evidence="11">
    <location>
        <begin position="249"/>
        <end position="274"/>
    </location>
</feature>
<dbReference type="Gene3D" id="3.40.50.150">
    <property type="entry name" value="Vaccinia Virus protein VP39"/>
    <property type="match status" value="1"/>
</dbReference>
<comment type="subcellular location">
    <subcellularLocation>
        <location evidence="10">Cytoplasm</location>
    </subcellularLocation>
</comment>
<comment type="cofactor">
    <cofactor evidence="10">
        <name>FAD</name>
        <dbReference type="ChEBI" id="CHEBI:57692"/>
    </cofactor>
</comment>
<dbReference type="KEGG" id="aviv:LF296_02675"/>
<feature type="domain" description="MnmC-like methyltransferase" evidence="13">
    <location>
        <begin position="119"/>
        <end position="242"/>
    </location>
</feature>
<dbReference type="InterPro" id="IPR017610">
    <property type="entry name" value="tRNA_S-uridine_synth_MnmC_C"/>
</dbReference>
<dbReference type="EC" id="1.5.-.-" evidence="10"/>
<evidence type="ECO:0000256" key="8">
    <source>
        <dbReference type="ARBA" id="ARBA00023002"/>
    </source>
</evidence>
<name>A0AAJ6NJX5_9GAMM</name>
<evidence type="ECO:0000256" key="1">
    <source>
        <dbReference type="ARBA" id="ARBA00022490"/>
    </source>
</evidence>
<evidence type="ECO:0000256" key="10">
    <source>
        <dbReference type="HAMAP-Rule" id="MF_01102"/>
    </source>
</evidence>
<comment type="similarity">
    <text evidence="10">In the C-terminal section; belongs to the DAO family.</text>
</comment>
<reference evidence="14" key="1">
    <citation type="journal article" date="2022" name="Front Environ Sci">
        <title>Complete genome sequence analysis of a novel alkane-degrading bacterial strain, Acinetobacter vivianii KJ-1, and its diesel degradation ability.</title>
        <authorList>
            <person name="Zhang Y."/>
            <person name="Song F."/>
            <person name="Wang J."/>
            <person name="Zhao Q."/>
            <person name="Zheng L."/>
            <person name="Wang Z."/>
            <person name="Zhang X."/>
            <person name="Gao Y."/>
            <person name="Chen G."/>
            <person name="Huang Y."/>
        </authorList>
    </citation>
    <scope>NUCLEOTIDE SEQUENCE</scope>
    <source>
        <strain evidence="14">KJ-1</strain>
    </source>
</reference>
<feature type="compositionally biased region" description="Polar residues" evidence="11">
    <location>
        <begin position="253"/>
        <end position="268"/>
    </location>
</feature>
<keyword evidence="5 10" id="KW-0949">S-adenosyl-L-methionine</keyword>
<protein>
    <recommendedName>
        <fullName evidence="10">tRNA 5-methylaminomethyl-2-thiouridine biosynthesis bifunctional protein MnmC</fullName>
        <shortName evidence="10">tRNA mnm(5)s(2)U biosynthesis bifunctional protein</shortName>
    </recommendedName>
    <domain>
        <recommendedName>
            <fullName evidence="10">tRNA (mnm(5)s(2)U34)-methyltransferase</fullName>
            <ecNumber evidence="10">2.1.1.61</ecNumber>
        </recommendedName>
    </domain>
    <domain>
        <recommendedName>
            <fullName evidence="10">FAD-dependent cmnm(5)s(2)U34 oxidoreductase</fullName>
            <ecNumber evidence="10">1.5.-.-</ecNumber>
        </recommendedName>
    </domain>
</protein>
<evidence type="ECO:0000259" key="13">
    <source>
        <dbReference type="Pfam" id="PF05430"/>
    </source>
</evidence>
<dbReference type="InterPro" id="IPR023032">
    <property type="entry name" value="tRNA_MAMT_biosynth_bifunc_MnmC"/>
</dbReference>
<dbReference type="SUPFAM" id="SSF54373">
    <property type="entry name" value="FAD-linked reductases, C-terminal domain"/>
    <property type="match status" value="1"/>
</dbReference>
<dbReference type="GO" id="GO:0050660">
    <property type="term" value="F:flavin adenine dinucleotide binding"/>
    <property type="evidence" value="ECO:0007669"/>
    <property type="project" value="UniProtKB-UniRule"/>
</dbReference>
<dbReference type="InterPro" id="IPR008471">
    <property type="entry name" value="MnmC-like_methylTransf"/>
</dbReference>
<dbReference type="GO" id="GO:0004808">
    <property type="term" value="F:tRNA (5-methylaminomethyl-2-thiouridylate)(34)-methyltransferase activity"/>
    <property type="evidence" value="ECO:0007669"/>
    <property type="project" value="UniProtKB-EC"/>
</dbReference>
<comment type="similarity">
    <text evidence="10">In the N-terminal section; belongs to the methyltransferase superfamily. tRNA (mnm(5)s(2)U34)-methyltransferase family.</text>
</comment>
<evidence type="ECO:0000259" key="12">
    <source>
        <dbReference type="Pfam" id="PF01266"/>
    </source>
</evidence>
<dbReference type="Pfam" id="PF05430">
    <property type="entry name" value="Methyltransf_30"/>
    <property type="match status" value="1"/>
</dbReference>
<comment type="catalytic activity">
    <reaction evidence="10">
        <text>5-aminomethyl-2-thiouridine(34) in tRNA + S-adenosyl-L-methionine = 5-methylaminomethyl-2-thiouridine(34) in tRNA + S-adenosyl-L-homocysteine + H(+)</text>
        <dbReference type="Rhea" id="RHEA:19569"/>
        <dbReference type="Rhea" id="RHEA-COMP:10195"/>
        <dbReference type="Rhea" id="RHEA-COMP:10197"/>
        <dbReference type="ChEBI" id="CHEBI:15378"/>
        <dbReference type="ChEBI" id="CHEBI:57856"/>
        <dbReference type="ChEBI" id="CHEBI:59789"/>
        <dbReference type="ChEBI" id="CHEBI:74454"/>
        <dbReference type="ChEBI" id="CHEBI:74455"/>
        <dbReference type="EC" id="2.1.1.61"/>
    </reaction>
</comment>
<dbReference type="NCBIfam" id="TIGR03197">
    <property type="entry name" value="MnmC_Cterm"/>
    <property type="match status" value="1"/>
</dbReference>
<evidence type="ECO:0000256" key="2">
    <source>
        <dbReference type="ARBA" id="ARBA00022603"/>
    </source>
</evidence>